<feature type="transmembrane region" description="Helical" evidence="1">
    <location>
        <begin position="107"/>
        <end position="126"/>
    </location>
</feature>
<keyword evidence="1" id="KW-0812">Transmembrane</keyword>
<organism evidence="2 3">
    <name type="scientific">Thiohalorhabdus methylotrophus</name>
    <dbReference type="NCBI Taxonomy" id="3242694"/>
    <lineage>
        <taxon>Bacteria</taxon>
        <taxon>Pseudomonadati</taxon>
        <taxon>Pseudomonadota</taxon>
        <taxon>Gammaproteobacteria</taxon>
        <taxon>Thiohalorhabdales</taxon>
        <taxon>Thiohalorhabdaceae</taxon>
        <taxon>Thiohalorhabdus</taxon>
    </lineage>
</organism>
<feature type="transmembrane region" description="Helical" evidence="1">
    <location>
        <begin position="51"/>
        <end position="71"/>
    </location>
</feature>
<feature type="transmembrane region" description="Helical" evidence="1">
    <location>
        <begin position="138"/>
        <end position="157"/>
    </location>
</feature>
<dbReference type="Proteomes" id="UP001575181">
    <property type="component" value="Unassembled WGS sequence"/>
</dbReference>
<keyword evidence="3" id="KW-1185">Reference proteome</keyword>
<evidence type="ECO:0000313" key="3">
    <source>
        <dbReference type="Proteomes" id="UP001575181"/>
    </source>
</evidence>
<evidence type="ECO:0000256" key="1">
    <source>
        <dbReference type="SAM" id="Phobius"/>
    </source>
</evidence>
<comment type="caution">
    <text evidence="2">The sequence shown here is derived from an EMBL/GenBank/DDBJ whole genome shotgun (WGS) entry which is preliminary data.</text>
</comment>
<dbReference type="RefSeq" id="WP_373654573.1">
    <property type="nucleotide sequence ID" value="NZ_JBGUAW010000002.1"/>
</dbReference>
<keyword evidence="1" id="KW-1133">Transmembrane helix</keyword>
<feature type="transmembrane region" description="Helical" evidence="1">
    <location>
        <begin position="77"/>
        <end position="95"/>
    </location>
</feature>
<reference evidence="2 3" key="1">
    <citation type="submission" date="2024-08" db="EMBL/GenBank/DDBJ databases">
        <title>Whole-genome sequencing of halo(alkali)philic microorganisms from hypersaline lakes.</title>
        <authorList>
            <person name="Sorokin D.Y."/>
            <person name="Merkel A.Y."/>
            <person name="Messina E."/>
            <person name="Yakimov M."/>
        </authorList>
    </citation>
    <scope>NUCLEOTIDE SEQUENCE [LARGE SCALE GENOMIC DNA]</scope>
    <source>
        <strain evidence="2 3">Cl-TMA</strain>
    </source>
</reference>
<feature type="transmembrane region" description="Helical" evidence="1">
    <location>
        <begin position="20"/>
        <end position="39"/>
    </location>
</feature>
<protein>
    <submittedName>
        <fullName evidence="2">DUF6064 family protein</fullName>
    </submittedName>
</protein>
<feature type="transmembrane region" description="Helical" evidence="1">
    <location>
        <begin position="190"/>
        <end position="209"/>
    </location>
</feature>
<dbReference type="InterPro" id="IPR045708">
    <property type="entry name" value="DUF6064"/>
</dbReference>
<feature type="transmembrane region" description="Helical" evidence="1">
    <location>
        <begin position="164"/>
        <end position="184"/>
    </location>
</feature>
<gene>
    <name evidence="2" type="ORF">ACERLL_02965</name>
</gene>
<dbReference type="Pfam" id="PF19540">
    <property type="entry name" value="DUF6064"/>
    <property type="match status" value="1"/>
</dbReference>
<name>A0ABV4TUI7_9GAMM</name>
<accession>A0ABV4TUI7</accession>
<dbReference type="EMBL" id="JBGUAW010000002">
    <property type="protein sequence ID" value="MFA9459786.1"/>
    <property type="molecule type" value="Genomic_DNA"/>
</dbReference>
<evidence type="ECO:0000313" key="2">
    <source>
        <dbReference type="EMBL" id="MFA9459786.1"/>
    </source>
</evidence>
<sequence>MPFTAEEFFAVFAAYNRALWPLPLVTELLGLLAAALLLVRPPWASRAVAGILAILWLLVGGGYHLAFFTAINPMAHAFGAMFLVQGALLAWTGAWQGAWRLEPVSGAQGWLAGLLGFYALVVYPLMGLLATHPYPGTPLFGMAPCPTAIFTLAVLLLSTDGPPWRLTAIPLAWAGIGGSAAMLLGVLQDYGLIVAGLLVLGATLHPSGARTAS</sequence>
<keyword evidence="1" id="KW-0472">Membrane</keyword>
<proteinExistence type="predicted"/>